<gene>
    <name evidence="1" type="ORF">LLC_09660</name>
</gene>
<accession>A0AAD1NHL2</accession>
<sequence>MKTSFNYPIDRTNKEPTKIIVYLSPLKFFVIVISTKWDTQKKRSALTDLVLKLGYGGTNR</sequence>
<evidence type="ECO:0000313" key="2">
    <source>
        <dbReference type="Proteomes" id="UP000595253"/>
    </source>
</evidence>
<reference evidence="1 2" key="1">
    <citation type="submission" date="2020-12" db="EMBL/GenBank/DDBJ databases">
        <title>Complete genome sequence of lactococcus lactis subsp. cremoris strain EPSC and strain G3-2.</title>
        <authorList>
            <person name="Kita K."/>
            <person name="Ishikawa S."/>
        </authorList>
    </citation>
    <scope>NUCLEOTIDE SEQUENCE [LARGE SCALE GENOMIC DNA]</scope>
    <source>
        <strain evidence="1 2">EPSC</strain>
    </source>
</reference>
<evidence type="ECO:0000313" key="1">
    <source>
        <dbReference type="EMBL" id="BCO05726.1"/>
    </source>
</evidence>
<proteinExistence type="predicted"/>
<dbReference type="Proteomes" id="UP000595253">
    <property type="component" value="Chromosome"/>
</dbReference>
<protein>
    <submittedName>
        <fullName evidence="1">Uncharacterized protein</fullName>
    </submittedName>
</protein>
<organism evidence="1 2">
    <name type="scientific">Lactococcus lactis subsp. cremoris</name>
    <name type="common">Streptococcus cremoris</name>
    <dbReference type="NCBI Taxonomy" id="1359"/>
    <lineage>
        <taxon>Bacteria</taxon>
        <taxon>Bacillati</taxon>
        <taxon>Bacillota</taxon>
        <taxon>Bacilli</taxon>
        <taxon>Lactobacillales</taxon>
        <taxon>Streptococcaceae</taxon>
        <taxon>Lactococcus</taxon>
    </lineage>
</organism>
<dbReference type="EMBL" id="AP024222">
    <property type="protein sequence ID" value="BCO05726.1"/>
    <property type="molecule type" value="Genomic_DNA"/>
</dbReference>
<dbReference type="AlphaFoldDB" id="A0AAD1NHL2"/>
<name>A0AAD1NHL2_LACLC</name>